<proteinExistence type="predicted"/>
<dbReference type="EMBL" id="KI669663">
    <property type="protein sequence ID" value="ETM98988.1"/>
    <property type="molecule type" value="Genomic_DNA"/>
</dbReference>
<accession>W2PFJ3</accession>
<organism evidence="3 4">
    <name type="scientific">Phytophthora nicotianae (strain INRA-310)</name>
    <name type="common">Phytophthora parasitica</name>
    <dbReference type="NCBI Taxonomy" id="761204"/>
    <lineage>
        <taxon>Eukaryota</taxon>
        <taxon>Sar</taxon>
        <taxon>Stramenopiles</taxon>
        <taxon>Oomycota</taxon>
        <taxon>Peronosporomycetes</taxon>
        <taxon>Peronosporales</taxon>
        <taxon>Peronosporaceae</taxon>
        <taxon>Phytophthora</taxon>
    </lineage>
</organism>
<dbReference type="AlphaFoldDB" id="W2PFJ3"/>
<dbReference type="RefSeq" id="XP_008915729.1">
    <property type="nucleotide sequence ID" value="XM_008917481.1"/>
</dbReference>
<dbReference type="OrthoDB" id="167975at2759"/>
<dbReference type="PANTHER" id="PTHR34605:SF4">
    <property type="entry name" value="DNA ADENINE METHYLTRANSFERASE"/>
    <property type="match status" value="1"/>
</dbReference>
<dbReference type="GO" id="GO:0006310">
    <property type="term" value="P:DNA recombination"/>
    <property type="evidence" value="ECO:0007669"/>
    <property type="project" value="UniProtKB-KW"/>
</dbReference>
<dbReference type="Proteomes" id="UP000018817">
    <property type="component" value="Unassembled WGS sequence"/>
</dbReference>
<feature type="region of interest" description="Disordered" evidence="2">
    <location>
        <begin position="155"/>
        <end position="177"/>
    </location>
</feature>
<dbReference type="PANTHER" id="PTHR34605">
    <property type="entry name" value="PHAGE_INTEGRASE DOMAIN-CONTAINING PROTEIN"/>
    <property type="match status" value="1"/>
</dbReference>
<dbReference type="OMA" id="RMAQQMI"/>
<evidence type="ECO:0000256" key="2">
    <source>
        <dbReference type="SAM" id="MobiDB-lite"/>
    </source>
</evidence>
<reference evidence="4" key="1">
    <citation type="submission" date="2011-12" db="EMBL/GenBank/DDBJ databases">
        <authorList>
            <consortium name="The Broad Institute Genome Sequencing Platform"/>
            <person name="Russ C."/>
            <person name="Tyler B."/>
            <person name="Panabieres F."/>
            <person name="Shan W."/>
            <person name="Tripathy S."/>
            <person name="Grunwald N."/>
            <person name="Machado M."/>
            <person name="Young S.K."/>
            <person name="Zeng Q."/>
            <person name="Gargeya S."/>
            <person name="Fitzgerald M."/>
            <person name="Haas B."/>
            <person name="Abouelleil A."/>
            <person name="Alvarado L."/>
            <person name="Arachchi H.M."/>
            <person name="Berlin A."/>
            <person name="Chapman S.B."/>
            <person name="Gearin G."/>
            <person name="Goldberg J."/>
            <person name="Griggs A."/>
            <person name="Gujja S."/>
            <person name="Hansen M."/>
            <person name="Heiman D."/>
            <person name="Howarth C."/>
            <person name="Larimer J."/>
            <person name="Lui A."/>
            <person name="MacDonald P.J.P."/>
            <person name="McCowen C."/>
            <person name="Montmayeur A."/>
            <person name="Murphy C."/>
            <person name="Neiman D."/>
            <person name="Pearson M."/>
            <person name="Priest M."/>
            <person name="Roberts A."/>
            <person name="Saif S."/>
            <person name="Shea T."/>
            <person name="Sisk P."/>
            <person name="Stolte C."/>
            <person name="Sykes S."/>
            <person name="Wortman J."/>
            <person name="Nusbaum C."/>
            <person name="Birren B."/>
        </authorList>
    </citation>
    <scope>NUCLEOTIDE SEQUENCE [LARGE SCALE GENOMIC DNA]</scope>
    <source>
        <strain evidence="4">INRA-310</strain>
    </source>
</reference>
<sequence length="177" mass="19353">MGSDGQECKNLLDVTAVVVQFRGSKSDQFGEGTSRRLERSGSRWWCPVRAAWILVSHHKTLGIALESHLCSIDSSTNLQVRDVVKIIKMAAAKAGYHPKCFGSHSLRSGGATALFNAKFDSLAVKLFGRWKSDAVERYTRIGRRLTGRMAQQMITKSTSARSLGVPATPHPGSGQHE</sequence>
<evidence type="ECO:0000313" key="3">
    <source>
        <dbReference type="EMBL" id="ETM98988.1"/>
    </source>
</evidence>
<gene>
    <name evidence="3" type="ORF">PPTG_19130</name>
</gene>
<reference evidence="3 4" key="2">
    <citation type="submission" date="2013-11" db="EMBL/GenBank/DDBJ databases">
        <title>The Genome Sequence of Phytophthora parasitica INRA-310.</title>
        <authorList>
            <consortium name="The Broad Institute Genomics Platform"/>
            <person name="Russ C."/>
            <person name="Tyler B."/>
            <person name="Panabieres F."/>
            <person name="Shan W."/>
            <person name="Tripathy S."/>
            <person name="Grunwald N."/>
            <person name="Machado M."/>
            <person name="Johnson C.S."/>
            <person name="Arredondo F."/>
            <person name="Hong C."/>
            <person name="Coffey M."/>
            <person name="Young S.K."/>
            <person name="Zeng Q."/>
            <person name="Gargeya S."/>
            <person name="Fitzgerald M."/>
            <person name="Abouelleil A."/>
            <person name="Alvarado L."/>
            <person name="Chapman S.B."/>
            <person name="Gainer-Dewar J."/>
            <person name="Goldberg J."/>
            <person name="Griggs A."/>
            <person name="Gujja S."/>
            <person name="Hansen M."/>
            <person name="Howarth C."/>
            <person name="Imamovic A."/>
            <person name="Ireland A."/>
            <person name="Larimer J."/>
            <person name="McCowan C."/>
            <person name="Murphy C."/>
            <person name="Pearson M."/>
            <person name="Poon T.W."/>
            <person name="Priest M."/>
            <person name="Roberts A."/>
            <person name="Saif S."/>
            <person name="Shea T."/>
            <person name="Sykes S."/>
            <person name="Wortman J."/>
            <person name="Nusbaum C."/>
            <person name="Birren B."/>
        </authorList>
    </citation>
    <scope>NUCLEOTIDE SEQUENCE [LARGE SCALE GENOMIC DNA]</scope>
    <source>
        <strain evidence="3 4">INRA-310</strain>
    </source>
</reference>
<protein>
    <recommendedName>
        <fullName evidence="5">Tyr recombinase domain-containing protein</fullName>
    </recommendedName>
</protein>
<dbReference type="Gene3D" id="1.10.443.10">
    <property type="entry name" value="Intergrase catalytic core"/>
    <property type="match status" value="1"/>
</dbReference>
<name>W2PFJ3_PHYN3</name>
<dbReference type="SUPFAM" id="SSF56349">
    <property type="entry name" value="DNA breaking-rejoining enzymes"/>
    <property type="match status" value="1"/>
</dbReference>
<dbReference type="GO" id="GO:0015074">
    <property type="term" value="P:DNA integration"/>
    <property type="evidence" value="ECO:0007669"/>
    <property type="project" value="InterPro"/>
</dbReference>
<evidence type="ECO:0008006" key="5">
    <source>
        <dbReference type="Google" id="ProtNLM"/>
    </source>
</evidence>
<dbReference type="GeneID" id="20187929"/>
<dbReference type="InterPro" id="IPR011010">
    <property type="entry name" value="DNA_brk_join_enz"/>
</dbReference>
<dbReference type="GO" id="GO:0003677">
    <property type="term" value="F:DNA binding"/>
    <property type="evidence" value="ECO:0007669"/>
    <property type="project" value="InterPro"/>
</dbReference>
<dbReference type="InterPro" id="IPR013762">
    <property type="entry name" value="Integrase-like_cat_sf"/>
</dbReference>
<evidence type="ECO:0000313" key="4">
    <source>
        <dbReference type="Proteomes" id="UP000018817"/>
    </source>
</evidence>
<evidence type="ECO:0000256" key="1">
    <source>
        <dbReference type="ARBA" id="ARBA00023172"/>
    </source>
</evidence>
<dbReference type="VEuPathDB" id="FungiDB:PPTG_19130"/>
<keyword evidence="1" id="KW-0233">DNA recombination</keyword>
<dbReference type="InterPro" id="IPR052925">
    <property type="entry name" value="Phage_Integrase-like_Recomb"/>
</dbReference>